<dbReference type="Gene3D" id="1.10.10.10">
    <property type="entry name" value="Winged helix-like DNA-binding domain superfamily/Winged helix DNA-binding domain"/>
    <property type="match status" value="1"/>
</dbReference>
<comment type="miscellaneous">
    <text evidence="8">This enzyme catalyzes only one turnover and therefore is not strictly catalytic. According to one definition, an enzyme is a biocatalyst that acts repeatedly and over many reaction cycles.</text>
</comment>
<dbReference type="NCBIfam" id="TIGR00589">
    <property type="entry name" value="ogt"/>
    <property type="match status" value="1"/>
</dbReference>
<evidence type="ECO:0000256" key="6">
    <source>
        <dbReference type="ARBA" id="ARBA00023204"/>
    </source>
</evidence>
<dbReference type="InterPro" id="IPR001497">
    <property type="entry name" value="MethylDNA_cys_MeTrfase_AS"/>
</dbReference>
<dbReference type="InterPro" id="IPR014048">
    <property type="entry name" value="MethylDNA_cys_MeTrfase_DNA-bd"/>
</dbReference>
<dbReference type="InterPro" id="IPR036388">
    <property type="entry name" value="WH-like_DNA-bd_sf"/>
</dbReference>
<keyword evidence="12" id="KW-1185">Reference proteome</keyword>
<keyword evidence="5 8" id="KW-0227">DNA damage</keyword>
<dbReference type="CDD" id="cd06445">
    <property type="entry name" value="ATase"/>
    <property type="match status" value="1"/>
</dbReference>
<dbReference type="HAMAP" id="MF_00772">
    <property type="entry name" value="OGT"/>
    <property type="match status" value="1"/>
</dbReference>
<feature type="domain" description="Methylguanine DNA methyltransferase ribonuclease-like" evidence="10">
    <location>
        <begin position="1"/>
        <end position="65"/>
    </location>
</feature>
<dbReference type="PROSITE" id="PS00374">
    <property type="entry name" value="MGMT"/>
    <property type="match status" value="1"/>
</dbReference>
<keyword evidence="6 8" id="KW-0234">DNA repair</keyword>
<dbReference type="SUPFAM" id="SSF53155">
    <property type="entry name" value="Methylated DNA-protein cysteine methyltransferase domain"/>
    <property type="match status" value="1"/>
</dbReference>
<dbReference type="Pfam" id="PF02870">
    <property type="entry name" value="Methyltransf_1N"/>
    <property type="match status" value="1"/>
</dbReference>
<dbReference type="EMBL" id="CP117167">
    <property type="protein sequence ID" value="WCT10773.1"/>
    <property type="molecule type" value="Genomic_DNA"/>
</dbReference>
<dbReference type="InterPro" id="IPR023546">
    <property type="entry name" value="MGMT"/>
</dbReference>
<keyword evidence="3 8" id="KW-0489">Methyltransferase</keyword>
<evidence type="ECO:0000256" key="8">
    <source>
        <dbReference type="HAMAP-Rule" id="MF_00772"/>
    </source>
</evidence>
<dbReference type="EC" id="2.1.1.63" evidence="8"/>
<dbReference type="SUPFAM" id="SSF46767">
    <property type="entry name" value="Methylated DNA-protein cysteine methyltransferase, C-terminal domain"/>
    <property type="match status" value="1"/>
</dbReference>
<keyword evidence="2 8" id="KW-0963">Cytoplasm</keyword>
<comment type="catalytic activity">
    <reaction evidence="1 8">
        <text>a 4-O-methyl-thymidine in DNA + L-cysteinyl-[protein] = a thymidine in DNA + S-methyl-L-cysteinyl-[protein]</text>
        <dbReference type="Rhea" id="RHEA:53428"/>
        <dbReference type="Rhea" id="RHEA-COMP:10131"/>
        <dbReference type="Rhea" id="RHEA-COMP:10132"/>
        <dbReference type="Rhea" id="RHEA-COMP:13555"/>
        <dbReference type="Rhea" id="RHEA-COMP:13556"/>
        <dbReference type="ChEBI" id="CHEBI:29950"/>
        <dbReference type="ChEBI" id="CHEBI:82612"/>
        <dbReference type="ChEBI" id="CHEBI:137386"/>
        <dbReference type="ChEBI" id="CHEBI:137387"/>
        <dbReference type="EC" id="2.1.1.63"/>
    </reaction>
</comment>
<feature type="domain" description="Methylated-DNA-[protein]-cysteine S-methyltransferase DNA binding" evidence="9">
    <location>
        <begin position="70"/>
        <end position="149"/>
    </location>
</feature>
<comment type="similarity">
    <text evidence="8">Belongs to the MGMT family.</text>
</comment>
<evidence type="ECO:0000256" key="3">
    <source>
        <dbReference type="ARBA" id="ARBA00022603"/>
    </source>
</evidence>
<accession>A0ABY7T3C5</accession>
<comment type="function">
    <text evidence="8">Involved in the cellular defense against the biological effects of O6-methylguanine (O6-MeG) and O4-methylthymine (O4-MeT) in DNA. Repairs the methylated nucleobase in DNA by stoichiometrically transferring the methyl group to a cysteine residue in the enzyme. This is a suicide reaction: the enzyme is irreversibly inactivated.</text>
</comment>
<dbReference type="InterPro" id="IPR036217">
    <property type="entry name" value="MethylDNA_cys_MeTrfase_DNAb"/>
</dbReference>
<keyword evidence="4 8" id="KW-0808">Transferase</keyword>
<evidence type="ECO:0000313" key="11">
    <source>
        <dbReference type="EMBL" id="WCT10773.1"/>
    </source>
</evidence>
<dbReference type="RefSeq" id="WP_273628965.1">
    <property type="nucleotide sequence ID" value="NZ_CP117167.1"/>
</dbReference>
<evidence type="ECO:0000313" key="12">
    <source>
        <dbReference type="Proteomes" id="UP001216139"/>
    </source>
</evidence>
<evidence type="ECO:0000256" key="2">
    <source>
        <dbReference type="ARBA" id="ARBA00022490"/>
    </source>
</evidence>
<proteinExistence type="inferred from homology"/>
<feature type="active site" description="Nucleophile; methyl group acceptor" evidence="8">
    <location>
        <position position="121"/>
    </location>
</feature>
<dbReference type="InterPro" id="IPR036631">
    <property type="entry name" value="MGMT_N_sf"/>
</dbReference>
<evidence type="ECO:0000259" key="10">
    <source>
        <dbReference type="Pfam" id="PF02870"/>
    </source>
</evidence>
<evidence type="ECO:0000256" key="1">
    <source>
        <dbReference type="ARBA" id="ARBA00001286"/>
    </source>
</evidence>
<sequence length="161" mass="18142">MYIARYLTPLGKVQITADDEFITSVTIEPKTIHEPTGDHPLLQLAIKQLDEYFAGERIDFDLPLQQAGTPFQQEVWQELLRISYGKTMSYAQLSKEMKNPLAIRAIAAANGKNKLWIIVPCHRVIGSDGSLTGYAGGLWRKQWLLEHEAKVSGQGQTKLEF</sequence>
<evidence type="ECO:0000259" key="9">
    <source>
        <dbReference type="Pfam" id="PF01035"/>
    </source>
</evidence>
<evidence type="ECO:0000256" key="7">
    <source>
        <dbReference type="ARBA" id="ARBA00049348"/>
    </source>
</evidence>
<evidence type="ECO:0000256" key="5">
    <source>
        <dbReference type="ARBA" id="ARBA00022763"/>
    </source>
</evidence>
<dbReference type="PANTHER" id="PTHR10815">
    <property type="entry name" value="METHYLATED-DNA--PROTEIN-CYSTEINE METHYLTRANSFERASE"/>
    <property type="match status" value="1"/>
</dbReference>
<gene>
    <name evidence="11" type="ORF">PQO05_18720</name>
</gene>
<organism evidence="11 12">
    <name type="scientific">Mucilaginibacter jinjuensis</name>
    <dbReference type="NCBI Taxonomy" id="1176721"/>
    <lineage>
        <taxon>Bacteria</taxon>
        <taxon>Pseudomonadati</taxon>
        <taxon>Bacteroidota</taxon>
        <taxon>Sphingobacteriia</taxon>
        <taxon>Sphingobacteriales</taxon>
        <taxon>Sphingobacteriaceae</taxon>
        <taxon>Mucilaginibacter</taxon>
    </lineage>
</organism>
<dbReference type="InterPro" id="IPR008332">
    <property type="entry name" value="MethylG_MeTrfase_N"/>
</dbReference>
<dbReference type="PANTHER" id="PTHR10815:SF13">
    <property type="entry name" value="METHYLATED-DNA--PROTEIN-CYSTEINE METHYLTRANSFERASE"/>
    <property type="match status" value="1"/>
</dbReference>
<name>A0ABY7T3C5_9SPHI</name>
<comment type="subcellular location">
    <subcellularLocation>
        <location evidence="8">Cytoplasm</location>
    </subcellularLocation>
</comment>
<dbReference type="Pfam" id="PF01035">
    <property type="entry name" value="DNA_binding_1"/>
    <property type="match status" value="1"/>
</dbReference>
<evidence type="ECO:0000256" key="4">
    <source>
        <dbReference type="ARBA" id="ARBA00022679"/>
    </source>
</evidence>
<protein>
    <recommendedName>
        <fullName evidence="8">Methylated-DNA--protein-cysteine methyltransferase</fullName>
        <ecNumber evidence="8">2.1.1.63</ecNumber>
    </recommendedName>
    <alternativeName>
        <fullName evidence="8">6-O-methylguanine-DNA methyltransferase</fullName>
        <shortName evidence="8">MGMT</shortName>
    </alternativeName>
    <alternativeName>
        <fullName evidence="8">O-6-methylguanine-DNA-alkyltransferase</fullName>
    </alternativeName>
</protein>
<comment type="catalytic activity">
    <reaction evidence="7 8">
        <text>a 6-O-methyl-2'-deoxyguanosine in DNA + L-cysteinyl-[protein] = S-methyl-L-cysteinyl-[protein] + a 2'-deoxyguanosine in DNA</text>
        <dbReference type="Rhea" id="RHEA:24000"/>
        <dbReference type="Rhea" id="RHEA-COMP:10131"/>
        <dbReference type="Rhea" id="RHEA-COMP:10132"/>
        <dbReference type="Rhea" id="RHEA-COMP:11367"/>
        <dbReference type="Rhea" id="RHEA-COMP:11368"/>
        <dbReference type="ChEBI" id="CHEBI:29950"/>
        <dbReference type="ChEBI" id="CHEBI:82612"/>
        <dbReference type="ChEBI" id="CHEBI:85445"/>
        <dbReference type="ChEBI" id="CHEBI:85448"/>
        <dbReference type="EC" id="2.1.1.63"/>
    </reaction>
</comment>
<dbReference type="Proteomes" id="UP001216139">
    <property type="component" value="Chromosome"/>
</dbReference>
<reference evidence="11 12" key="1">
    <citation type="submission" date="2023-02" db="EMBL/GenBank/DDBJ databases">
        <title>Genome sequence of Mucilaginibacter jinjuensis strain KACC 16571.</title>
        <authorList>
            <person name="Kim S."/>
            <person name="Heo J."/>
            <person name="Kwon S.-W."/>
        </authorList>
    </citation>
    <scope>NUCLEOTIDE SEQUENCE [LARGE SCALE GENOMIC DNA]</scope>
    <source>
        <strain evidence="11 12">KACC 16571</strain>
    </source>
</reference>
<dbReference type="Gene3D" id="3.30.160.70">
    <property type="entry name" value="Methylated DNA-protein cysteine methyltransferase domain"/>
    <property type="match status" value="1"/>
</dbReference>